<dbReference type="AlphaFoldDB" id="A0A8X6HFC3"/>
<protein>
    <submittedName>
        <fullName evidence="1">Uncharacterized protein</fullName>
    </submittedName>
</protein>
<reference evidence="1" key="1">
    <citation type="submission" date="2020-07" db="EMBL/GenBank/DDBJ databases">
        <title>Multicomponent nature underlies the extraordinary mechanical properties of spider dragline silk.</title>
        <authorList>
            <person name="Kono N."/>
            <person name="Nakamura H."/>
            <person name="Mori M."/>
            <person name="Yoshida Y."/>
            <person name="Ohtoshi R."/>
            <person name="Malay A.D."/>
            <person name="Moran D.A.P."/>
            <person name="Tomita M."/>
            <person name="Numata K."/>
            <person name="Arakawa K."/>
        </authorList>
    </citation>
    <scope>NUCLEOTIDE SEQUENCE</scope>
</reference>
<accession>A0A8X6HFC3</accession>
<name>A0A8X6HFC3_TRICU</name>
<comment type="caution">
    <text evidence="1">The sequence shown here is derived from an EMBL/GenBank/DDBJ whole genome shotgun (WGS) entry which is preliminary data.</text>
</comment>
<keyword evidence="2" id="KW-1185">Reference proteome</keyword>
<dbReference type="EMBL" id="BMAO01035198">
    <property type="protein sequence ID" value="GFR01999.1"/>
    <property type="molecule type" value="Genomic_DNA"/>
</dbReference>
<evidence type="ECO:0000313" key="1">
    <source>
        <dbReference type="EMBL" id="GFR01999.1"/>
    </source>
</evidence>
<organism evidence="1 2">
    <name type="scientific">Trichonephila clavata</name>
    <name type="common">Joro spider</name>
    <name type="synonym">Nephila clavata</name>
    <dbReference type="NCBI Taxonomy" id="2740835"/>
    <lineage>
        <taxon>Eukaryota</taxon>
        <taxon>Metazoa</taxon>
        <taxon>Ecdysozoa</taxon>
        <taxon>Arthropoda</taxon>
        <taxon>Chelicerata</taxon>
        <taxon>Arachnida</taxon>
        <taxon>Araneae</taxon>
        <taxon>Araneomorphae</taxon>
        <taxon>Entelegynae</taxon>
        <taxon>Araneoidea</taxon>
        <taxon>Nephilidae</taxon>
        <taxon>Trichonephila</taxon>
    </lineage>
</organism>
<evidence type="ECO:0000313" key="2">
    <source>
        <dbReference type="Proteomes" id="UP000887116"/>
    </source>
</evidence>
<sequence length="110" mass="11956">MGLAYLGDNLPIFHLDHFSLPVRKEVTVSSGHPFYRTFSPQIYLFFPFLPSPSGHESGYYLAVCVYALAYLDGGSEGTGKRGWSVANGGFLKCQKVVSSLSMLTKGLSGN</sequence>
<gene>
    <name evidence="1" type="ORF">TNCT_505531</name>
</gene>
<proteinExistence type="predicted"/>
<dbReference type="Proteomes" id="UP000887116">
    <property type="component" value="Unassembled WGS sequence"/>
</dbReference>